<evidence type="ECO:0000256" key="4">
    <source>
        <dbReference type="ARBA" id="ARBA00022884"/>
    </source>
</evidence>
<dbReference type="CDD" id="cd18539">
    <property type="entry name" value="SRP_G"/>
    <property type="match status" value="1"/>
</dbReference>
<keyword evidence="9" id="KW-0963">Cytoplasm</keyword>
<evidence type="ECO:0000256" key="5">
    <source>
        <dbReference type="ARBA" id="ARBA00023134"/>
    </source>
</evidence>
<feature type="binding site" evidence="9">
    <location>
        <begin position="107"/>
        <end position="114"/>
    </location>
    <ligand>
        <name>GTP</name>
        <dbReference type="ChEBI" id="CHEBI:37565"/>
    </ligand>
</feature>
<keyword evidence="6 9" id="KW-0733">Signal recognition particle</keyword>
<dbReference type="Proteomes" id="UP000029833">
    <property type="component" value="Unassembled WGS sequence"/>
</dbReference>
<feature type="compositionally biased region" description="Gly residues" evidence="10">
    <location>
        <begin position="445"/>
        <end position="459"/>
    </location>
</feature>
<dbReference type="EC" id="3.6.5.4" evidence="9"/>
<feature type="compositionally biased region" description="Basic and acidic residues" evidence="10">
    <location>
        <begin position="482"/>
        <end position="491"/>
    </location>
</feature>
<dbReference type="InterPro" id="IPR013822">
    <property type="entry name" value="Signal_recog_particl_SRP54_hlx"/>
</dbReference>
<comment type="function">
    <text evidence="9">Involved in targeting and insertion of nascent membrane proteins into the cytoplasmic membrane. Binds to the hydrophobic signal sequence of the ribosome-nascent chain (RNC) as it emerges from the ribosomes. The SRP-RNC complex is then targeted to the cytoplasmic membrane where it interacts with the SRP receptor FtsY.</text>
</comment>
<dbReference type="InterPro" id="IPR042101">
    <property type="entry name" value="SRP54_N_sf"/>
</dbReference>
<keyword evidence="7 9" id="KW-0687">Ribonucleoprotein</keyword>
<dbReference type="InterPro" id="IPR003593">
    <property type="entry name" value="AAA+_ATPase"/>
</dbReference>
<dbReference type="STRING" id="1408250.Q760_12930"/>
<dbReference type="GO" id="GO:0008312">
    <property type="term" value="F:7S RNA binding"/>
    <property type="evidence" value="ECO:0007669"/>
    <property type="project" value="InterPro"/>
</dbReference>
<evidence type="ECO:0000256" key="3">
    <source>
        <dbReference type="ARBA" id="ARBA00022801"/>
    </source>
</evidence>
<keyword evidence="4 9" id="KW-0694">RNA-binding</keyword>
<dbReference type="SUPFAM" id="SSF47446">
    <property type="entry name" value="Signal peptide-binding domain"/>
    <property type="match status" value="1"/>
</dbReference>
<comment type="similarity">
    <text evidence="1 9">Belongs to the GTP-binding SRP family. SRP54 subfamily.</text>
</comment>
<dbReference type="GO" id="GO:0003924">
    <property type="term" value="F:GTPase activity"/>
    <property type="evidence" value="ECO:0007669"/>
    <property type="project" value="UniProtKB-UniRule"/>
</dbReference>
<gene>
    <name evidence="9" type="primary">ffh</name>
    <name evidence="12" type="ORF">Q760_12930</name>
</gene>
<evidence type="ECO:0000256" key="1">
    <source>
        <dbReference type="ARBA" id="ARBA00005450"/>
    </source>
</evidence>
<proteinExistence type="inferred from homology"/>
<sequence>MFATLSDRLTSTFKNLRTKGKLSEADIDATVREIRRALLDADVAVPVVRAFTGAVRERALSAEVSGALNPAQQVVKIVNDELVSILGGQNRPLRLAKTPPSVIMLAGLQGAGKTTLAGKLALHLRGQGHTPLLVAADLQRPNAVTQLEVVGQRAGVPVFAPHRGNQGSEDLSGIAGGDPVAVAREGLATARARQHDVVIVDTAGRLGVDADLMQQAADIRDAVSPDEILFVIDAMIGQDAVATAQAFAEGVDFTGVVLSKLDGDARGGAALSVASVTGRPILFASTGEKLTDFEVFHPDRMASRILDMGDVLTLIEQAEKAFDADQAEAMAGKLASGEDFTLEDFLQQMQAMKNMGSMKKMLGMLPGMGQMREALENFDEREVDRIEAIIRSMTPAERRSPKMINGSRRSRIARGSGTTATDVNQLLDRFEGAQKMMKQMARGGGMPMPGMGNLPGMGGKKSRGRVAPPARKAKGKSGNPAKRAEQERLAADRAAGTTPRAPQGSAFGLGQPAAPEQVDPAALQLPPGLDKLLGR</sequence>
<dbReference type="SUPFAM" id="SSF52540">
    <property type="entry name" value="P-loop containing nucleoside triphosphate hydrolases"/>
    <property type="match status" value="1"/>
</dbReference>
<feature type="region of interest" description="Disordered" evidence="10">
    <location>
        <begin position="445"/>
        <end position="535"/>
    </location>
</feature>
<dbReference type="GO" id="GO:0006614">
    <property type="term" value="P:SRP-dependent cotranslational protein targeting to membrane"/>
    <property type="evidence" value="ECO:0007669"/>
    <property type="project" value="InterPro"/>
</dbReference>
<evidence type="ECO:0000259" key="11">
    <source>
        <dbReference type="PROSITE" id="PS00300"/>
    </source>
</evidence>
<dbReference type="InterPro" id="IPR027417">
    <property type="entry name" value="P-loop_NTPase"/>
</dbReference>
<dbReference type="InterPro" id="IPR036891">
    <property type="entry name" value="Signal_recog_part_SRP54_M_sf"/>
</dbReference>
<evidence type="ECO:0000256" key="6">
    <source>
        <dbReference type="ARBA" id="ARBA00023135"/>
    </source>
</evidence>
<dbReference type="InterPro" id="IPR000897">
    <property type="entry name" value="SRP54_GTPase_dom"/>
</dbReference>
<dbReference type="SMART" id="SM00382">
    <property type="entry name" value="AAA"/>
    <property type="match status" value="1"/>
</dbReference>
<evidence type="ECO:0000313" key="13">
    <source>
        <dbReference type="Proteomes" id="UP000029833"/>
    </source>
</evidence>
<keyword evidence="5 9" id="KW-0342">GTP-binding</keyword>
<protein>
    <recommendedName>
        <fullName evidence="9">Signal recognition particle protein</fullName>
        <ecNumber evidence="9">3.6.5.4</ecNumber>
    </recommendedName>
    <alternativeName>
        <fullName evidence="9">Fifty-four homolog</fullName>
    </alternativeName>
</protein>
<comment type="domain">
    <text evidence="9">Composed of three domains: the N-terminal N domain, which is responsible for interactions with the ribosome, the central G domain, which binds GTP, and the C-terminal M domain, which binds the RNA and the signal sequence of the RNC.</text>
</comment>
<dbReference type="SMART" id="SM00962">
    <property type="entry name" value="SRP54"/>
    <property type="match status" value="1"/>
</dbReference>
<dbReference type="HAMAP" id="MF_00306">
    <property type="entry name" value="SRP54"/>
    <property type="match status" value="1"/>
</dbReference>
<dbReference type="Gene3D" id="1.20.120.140">
    <property type="entry name" value="Signal recognition particle SRP54, nucleotide-binding domain"/>
    <property type="match status" value="1"/>
</dbReference>
<dbReference type="GO" id="GO:0048500">
    <property type="term" value="C:signal recognition particle"/>
    <property type="evidence" value="ECO:0007669"/>
    <property type="project" value="UniProtKB-UniRule"/>
</dbReference>
<keyword evidence="3 9" id="KW-0378">Hydrolase</keyword>
<keyword evidence="2 9" id="KW-0547">Nucleotide-binding</keyword>
<dbReference type="EMBL" id="AXNT01000044">
    <property type="protein sequence ID" value="KGM02539.1"/>
    <property type="molecule type" value="Genomic_DNA"/>
</dbReference>
<comment type="catalytic activity">
    <reaction evidence="8 9">
        <text>GTP + H2O = GDP + phosphate + H(+)</text>
        <dbReference type="Rhea" id="RHEA:19669"/>
        <dbReference type="ChEBI" id="CHEBI:15377"/>
        <dbReference type="ChEBI" id="CHEBI:15378"/>
        <dbReference type="ChEBI" id="CHEBI:37565"/>
        <dbReference type="ChEBI" id="CHEBI:43474"/>
        <dbReference type="ChEBI" id="CHEBI:58189"/>
        <dbReference type="EC" id="3.6.5.4"/>
    </reaction>
</comment>
<accession>A0A0A0B9Q2</accession>
<evidence type="ECO:0000313" key="12">
    <source>
        <dbReference type="EMBL" id="KGM02539.1"/>
    </source>
</evidence>
<dbReference type="GO" id="GO:0005525">
    <property type="term" value="F:GTP binding"/>
    <property type="evidence" value="ECO:0007669"/>
    <property type="project" value="UniProtKB-UniRule"/>
</dbReference>
<dbReference type="FunFam" id="3.40.50.300:FF:000022">
    <property type="entry name" value="Signal recognition particle 54 kDa subunit"/>
    <property type="match status" value="1"/>
</dbReference>
<dbReference type="PANTHER" id="PTHR11564:SF5">
    <property type="entry name" value="SIGNAL RECOGNITION PARTICLE SUBUNIT SRP54"/>
    <property type="match status" value="1"/>
</dbReference>
<evidence type="ECO:0000256" key="9">
    <source>
        <dbReference type="HAMAP-Rule" id="MF_00306"/>
    </source>
</evidence>
<feature type="domain" description="SRP54-type proteins GTP-binding" evidence="11">
    <location>
        <begin position="280"/>
        <end position="293"/>
    </location>
</feature>
<dbReference type="Gene3D" id="3.40.50.300">
    <property type="entry name" value="P-loop containing nucleotide triphosphate hydrolases"/>
    <property type="match status" value="1"/>
</dbReference>
<dbReference type="InterPro" id="IPR022941">
    <property type="entry name" value="SRP54"/>
</dbReference>
<dbReference type="OrthoDB" id="9804720at2"/>
<evidence type="ECO:0000256" key="7">
    <source>
        <dbReference type="ARBA" id="ARBA00023274"/>
    </source>
</evidence>
<dbReference type="Pfam" id="PF02978">
    <property type="entry name" value="SRP_SPB"/>
    <property type="match status" value="1"/>
</dbReference>
<evidence type="ECO:0000256" key="2">
    <source>
        <dbReference type="ARBA" id="ARBA00022741"/>
    </source>
</evidence>
<dbReference type="SMART" id="SM00963">
    <property type="entry name" value="SRP54_N"/>
    <property type="match status" value="1"/>
</dbReference>
<dbReference type="Gene3D" id="1.10.260.30">
    <property type="entry name" value="Signal recognition particle, SRP54 subunit, M-domain"/>
    <property type="match status" value="1"/>
</dbReference>
<dbReference type="NCBIfam" id="TIGR00959">
    <property type="entry name" value="ffh"/>
    <property type="match status" value="1"/>
</dbReference>
<dbReference type="Pfam" id="PF00448">
    <property type="entry name" value="SRP54"/>
    <property type="match status" value="1"/>
</dbReference>
<comment type="caution">
    <text evidence="12">The sequence shown here is derived from an EMBL/GenBank/DDBJ whole genome shotgun (WGS) entry which is preliminary data.</text>
</comment>
<dbReference type="InterPro" id="IPR004780">
    <property type="entry name" value="SRP"/>
</dbReference>
<evidence type="ECO:0000256" key="10">
    <source>
        <dbReference type="SAM" id="MobiDB-lite"/>
    </source>
</evidence>
<reference evidence="12 13" key="1">
    <citation type="submission" date="2013-10" db="EMBL/GenBank/DDBJ databases">
        <authorList>
            <person name="Wang G."/>
            <person name="Zhuang W."/>
        </authorList>
    </citation>
    <scope>NUCLEOTIDE SEQUENCE [LARGE SCALE GENOMIC DNA]</scope>
    <source>
        <strain evidence="12 13">DSM 20118</strain>
    </source>
</reference>
<dbReference type="InterPro" id="IPR004125">
    <property type="entry name" value="Signal_recog_particle_SRP54_M"/>
</dbReference>
<dbReference type="PANTHER" id="PTHR11564">
    <property type="entry name" value="SIGNAL RECOGNITION PARTICLE 54K PROTEIN SRP54"/>
    <property type="match status" value="1"/>
</dbReference>
<dbReference type="AlphaFoldDB" id="A0A0A0B9Q2"/>
<dbReference type="RefSeq" id="WP_034628500.1">
    <property type="nucleotide sequence ID" value="NZ_AXNT01000044.1"/>
</dbReference>
<dbReference type="Pfam" id="PF02881">
    <property type="entry name" value="SRP54_N"/>
    <property type="match status" value="1"/>
</dbReference>
<feature type="binding site" evidence="9">
    <location>
        <begin position="201"/>
        <end position="205"/>
    </location>
    <ligand>
        <name>GTP</name>
        <dbReference type="ChEBI" id="CHEBI:37565"/>
    </ligand>
</feature>
<feature type="binding site" evidence="9">
    <location>
        <begin position="259"/>
        <end position="262"/>
    </location>
    <ligand>
        <name>GTP</name>
        <dbReference type="ChEBI" id="CHEBI:37565"/>
    </ligand>
</feature>
<evidence type="ECO:0000256" key="8">
    <source>
        <dbReference type="ARBA" id="ARBA00048027"/>
    </source>
</evidence>
<keyword evidence="13" id="KW-1185">Reference proteome</keyword>
<name>A0A0A0B9Q2_9CELL</name>
<organism evidence="12 13">
    <name type="scientific">Cellulomonas cellasea DSM 20118</name>
    <dbReference type="NCBI Taxonomy" id="1408250"/>
    <lineage>
        <taxon>Bacteria</taxon>
        <taxon>Bacillati</taxon>
        <taxon>Actinomycetota</taxon>
        <taxon>Actinomycetes</taxon>
        <taxon>Micrococcales</taxon>
        <taxon>Cellulomonadaceae</taxon>
        <taxon>Cellulomonas</taxon>
    </lineage>
</organism>
<dbReference type="PROSITE" id="PS00300">
    <property type="entry name" value="SRP54"/>
    <property type="match status" value="1"/>
</dbReference>
<comment type="subcellular location">
    <subcellularLocation>
        <location evidence="9">Cytoplasm</location>
    </subcellularLocation>
    <text evidence="9">The SRP-RNC complex is targeted to the cytoplasmic membrane.</text>
</comment>
<comment type="subunit">
    <text evidence="9">Part of the signal recognition particle protein translocation system, which is composed of SRP and FtsY.</text>
</comment>